<dbReference type="RefSeq" id="WP_179761333.1">
    <property type="nucleotide sequence ID" value="NZ_BAAAJZ010000003.1"/>
</dbReference>
<reference evidence="2 3" key="1">
    <citation type="submission" date="2020-07" db="EMBL/GenBank/DDBJ databases">
        <title>Sequencing the genomes of 1000 actinobacteria strains.</title>
        <authorList>
            <person name="Klenk H.-P."/>
        </authorList>
    </citation>
    <scope>NUCLEOTIDE SEQUENCE [LARGE SCALE GENOMIC DNA]</scope>
    <source>
        <strain evidence="2 3">DSM 44749</strain>
    </source>
</reference>
<keyword evidence="1" id="KW-0472">Membrane</keyword>
<keyword evidence="1" id="KW-1133">Transmembrane helix</keyword>
<accession>A0A852W2C3</accession>
<name>A0A852W2C3_PSEA5</name>
<keyword evidence="1" id="KW-0812">Transmembrane</keyword>
<dbReference type="Proteomes" id="UP000549695">
    <property type="component" value="Unassembled WGS sequence"/>
</dbReference>
<dbReference type="AlphaFoldDB" id="A0A852W2C3"/>
<evidence type="ECO:0000256" key="1">
    <source>
        <dbReference type="SAM" id="Phobius"/>
    </source>
</evidence>
<proteinExistence type="predicted"/>
<dbReference type="EMBL" id="JACCCZ010000001">
    <property type="protein sequence ID" value="NYG02530.1"/>
    <property type="molecule type" value="Genomic_DNA"/>
</dbReference>
<protein>
    <submittedName>
        <fullName evidence="2">Uncharacterized protein</fullName>
    </submittedName>
</protein>
<gene>
    <name evidence="2" type="ORF">HDA37_002815</name>
</gene>
<organism evidence="2 3">
    <name type="scientific">Pseudonocardia alni</name>
    <name type="common">Amycolata alni</name>
    <dbReference type="NCBI Taxonomy" id="33907"/>
    <lineage>
        <taxon>Bacteria</taxon>
        <taxon>Bacillati</taxon>
        <taxon>Actinomycetota</taxon>
        <taxon>Actinomycetes</taxon>
        <taxon>Pseudonocardiales</taxon>
        <taxon>Pseudonocardiaceae</taxon>
        <taxon>Pseudonocardia</taxon>
    </lineage>
</organism>
<dbReference type="GeneID" id="98052569"/>
<feature type="transmembrane region" description="Helical" evidence="1">
    <location>
        <begin position="6"/>
        <end position="25"/>
    </location>
</feature>
<comment type="caution">
    <text evidence="2">The sequence shown here is derived from an EMBL/GenBank/DDBJ whole genome shotgun (WGS) entry which is preliminary data.</text>
</comment>
<keyword evidence="3" id="KW-1185">Reference proteome</keyword>
<evidence type="ECO:0000313" key="3">
    <source>
        <dbReference type="Proteomes" id="UP000549695"/>
    </source>
</evidence>
<evidence type="ECO:0000313" key="2">
    <source>
        <dbReference type="EMBL" id="NYG02530.1"/>
    </source>
</evidence>
<sequence length="66" mass="7812">MTTSLIVVGGVLTLIWFSVLIGMSMDTENQRRQWKRIAAERRDRWEERQLLLRSCPRLDCPLRRPG</sequence>